<evidence type="ECO:0000256" key="15">
    <source>
        <dbReference type="ARBA" id="ARBA00032605"/>
    </source>
</evidence>
<evidence type="ECO:0000256" key="7">
    <source>
        <dbReference type="ARBA" id="ARBA00022475"/>
    </source>
</evidence>
<dbReference type="UniPathway" id="UPA00148">
    <property type="reaction ID" value="UER00238"/>
</dbReference>
<keyword evidence="11 19" id="KW-0460">Magnesium</keyword>
<comment type="caution">
    <text evidence="19">Lacks conserved residue(s) required for the propagation of feature annotation.</text>
</comment>
<evidence type="ECO:0000313" key="20">
    <source>
        <dbReference type="EMBL" id="RFA95969.1"/>
    </source>
</evidence>
<evidence type="ECO:0000256" key="9">
    <source>
        <dbReference type="ARBA" id="ARBA00022679"/>
    </source>
</evidence>
<evidence type="ECO:0000313" key="23">
    <source>
        <dbReference type="Proteomes" id="UP000257123"/>
    </source>
</evidence>
<protein>
    <recommendedName>
        <fullName evidence="6 19">Adenosylcobinamide-GDP ribazoletransferase</fullName>
        <ecNumber evidence="5 19">2.7.8.26</ecNumber>
    </recommendedName>
    <alternativeName>
        <fullName evidence="16 19">Cobalamin synthase</fullName>
    </alternativeName>
    <alternativeName>
        <fullName evidence="15 19">Cobalamin-5'-phosphate synthase</fullName>
    </alternativeName>
</protein>
<gene>
    <name evidence="19" type="primary">cobS</name>
    <name evidence="20" type="ORF">CGL51_06585</name>
    <name evidence="21" type="ORF">CGL52_05235</name>
</gene>
<dbReference type="RefSeq" id="WP_116421141.1">
    <property type="nucleotide sequence ID" value="NZ_NMUE01000017.1"/>
</dbReference>
<evidence type="ECO:0000256" key="1">
    <source>
        <dbReference type="ARBA" id="ARBA00001946"/>
    </source>
</evidence>
<comment type="catalytic activity">
    <reaction evidence="18 19">
        <text>alpha-ribazole 5'-phosphate + adenosylcob(III)inamide-GDP = adenosylcob(III)alamin 5'-phosphate + GMP + H(+)</text>
        <dbReference type="Rhea" id="RHEA:23560"/>
        <dbReference type="ChEBI" id="CHEBI:15378"/>
        <dbReference type="ChEBI" id="CHEBI:57918"/>
        <dbReference type="ChEBI" id="CHEBI:58115"/>
        <dbReference type="ChEBI" id="CHEBI:60487"/>
        <dbReference type="ChEBI" id="CHEBI:60493"/>
        <dbReference type="EC" id="2.7.8.26"/>
    </reaction>
</comment>
<comment type="cofactor">
    <cofactor evidence="1 19">
        <name>Mg(2+)</name>
        <dbReference type="ChEBI" id="CHEBI:18420"/>
    </cofactor>
</comment>
<comment type="similarity">
    <text evidence="4 19">Belongs to the CobS family.</text>
</comment>
<dbReference type="Pfam" id="PF02654">
    <property type="entry name" value="CobS"/>
    <property type="match status" value="1"/>
</dbReference>
<evidence type="ECO:0000313" key="21">
    <source>
        <dbReference type="EMBL" id="RFA99119.1"/>
    </source>
</evidence>
<name>A0A371QYX1_9CREN</name>
<dbReference type="PANTHER" id="PTHR34148">
    <property type="entry name" value="ADENOSYLCOBINAMIDE-GDP RIBAZOLETRANSFERASE"/>
    <property type="match status" value="1"/>
</dbReference>
<keyword evidence="13 19" id="KW-0472">Membrane</keyword>
<dbReference type="EC" id="2.7.8.26" evidence="5 19"/>
<evidence type="ECO:0000256" key="5">
    <source>
        <dbReference type="ARBA" id="ARBA00013200"/>
    </source>
</evidence>
<evidence type="ECO:0000256" key="14">
    <source>
        <dbReference type="ARBA" id="ARBA00025228"/>
    </source>
</evidence>
<keyword evidence="8 19" id="KW-0169">Cobalamin biosynthesis</keyword>
<evidence type="ECO:0000256" key="2">
    <source>
        <dbReference type="ARBA" id="ARBA00004651"/>
    </source>
</evidence>
<evidence type="ECO:0000256" key="13">
    <source>
        <dbReference type="ARBA" id="ARBA00023136"/>
    </source>
</evidence>
<dbReference type="InterPro" id="IPR003805">
    <property type="entry name" value="CobS"/>
</dbReference>
<evidence type="ECO:0000313" key="22">
    <source>
        <dbReference type="Proteomes" id="UP000256877"/>
    </source>
</evidence>
<keyword evidence="9 19" id="KW-0808">Transferase</keyword>
<evidence type="ECO:0000256" key="3">
    <source>
        <dbReference type="ARBA" id="ARBA00004663"/>
    </source>
</evidence>
<keyword evidence="7 19" id="KW-1003">Cell membrane</keyword>
<dbReference type="PANTHER" id="PTHR34148:SF1">
    <property type="entry name" value="ADENOSYLCOBINAMIDE-GDP RIBAZOLETRANSFERASE"/>
    <property type="match status" value="1"/>
</dbReference>
<organism evidence="20 23">
    <name type="scientific">Pyrobaculum aerophilum</name>
    <dbReference type="NCBI Taxonomy" id="13773"/>
    <lineage>
        <taxon>Archaea</taxon>
        <taxon>Thermoproteota</taxon>
        <taxon>Thermoprotei</taxon>
        <taxon>Thermoproteales</taxon>
        <taxon>Thermoproteaceae</taxon>
        <taxon>Pyrobaculum</taxon>
    </lineage>
</organism>
<proteinExistence type="inferred from homology"/>
<dbReference type="Proteomes" id="UP000257123">
    <property type="component" value="Unassembled WGS sequence"/>
</dbReference>
<dbReference type="GO" id="GO:0008818">
    <property type="term" value="F:cobalamin 5'-phosphate synthase activity"/>
    <property type="evidence" value="ECO:0007669"/>
    <property type="project" value="UniProtKB-UniRule"/>
</dbReference>
<evidence type="ECO:0000256" key="8">
    <source>
        <dbReference type="ARBA" id="ARBA00022573"/>
    </source>
</evidence>
<sequence length="224" mass="23645">MRCLKSLLAFFTAFPIGGAELSFKCVWALPYVAAPIIAAIPTTLLYLGASPAIAYIALLAATGLHYLDGLADVGDALLVRDREAARRVLEDPRRGTGGIFAVTAVVVTTAAHLHSPLQLLLGEVFSKSTALLFAGFSKSFKPGLGEAFTEAAKRQWLAALPALAVLAYFAPVTTAVSLATSALLYQLAYRHLGGANGDVYGYLLEVSRSAFIIWSAYVPVPTAV</sequence>
<evidence type="ECO:0000256" key="16">
    <source>
        <dbReference type="ARBA" id="ARBA00032853"/>
    </source>
</evidence>
<dbReference type="AlphaFoldDB" id="A0A371QYX1"/>
<dbReference type="Proteomes" id="UP000256877">
    <property type="component" value="Unassembled WGS sequence"/>
</dbReference>
<reference evidence="22 23" key="1">
    <citation type="submission" date="2017-07" db="EMBL/GenBank/DDBJ databases">
        <title>Draft genome sequence of aerobic hyperthermophilic archaea, Pyrobaculum aerophilum YKB31 and YKB32.</title>
        <authorList>
            <person name="Mochizuki T."/>
            <person name="Berliner A.J."/>
            <person name="Yoshida-Takashima Y."/>
            <person name="Takaki Y."/>
            <person name="Nunoura T."/>
            <person name="Takai K."/>
        </authorList>
    </citation>
    <scope>NUCLEOTIDE SEQUENCE [LARGE SCALE GENOMIC DNA]</scope>
    <source>
        <strain evidence="20 23">YKB31</strain>
        <strain evidence="21 22">YKB32</strain>
    </source>
</reference>
<dbReference type="HAMAP" id="MF_00719">
    <property type="entry name" value="CobS"/>
    <property type="match status" value="1"/>
</dbReference>
<dbReference type="GO" id="GO:0051073">
    <property type="term" value="F:adenosylcobinamide-GDP ribazoletransferase activity"/>
    <property type="evidence" value="ECO:0007669"/>
    <property type="project" value="UniProtKB-UniRule"/>
</dbReference>
<dbReference type="GO" id="GO:0005886">
    <property type="term" value="C:plasma membrane"/>
    <property type="evidence" value="ECO:0007669"/>
    <property type="project" value="UniProtKB-SubCell"/>
</dbReference>
<dbReference type="EMBL" id="NMUF01000010">
    <property type="protein sequence ID" value="RFA99119.1"/>
    <property type="molecule type" value="Genomic_DNA"/>
</dbReference>
<dbReference type="OrthoDB" id="11748at2157"/>
<comment type="catalytic activity">
    <reaction evidence="17 19">
        <text>alpha-ribazole + adenosylcob(III)inamide-GDP = adenosylcob(III)alamin + GMP + H(+)</text>
        <dbReference type="Rhea" id="RHEA:16049"/>
        <dbReference type="ChEBI" id="CHEBI:10329"/>
        <dbReference type="ChEBI" id="CHEBI:15378"/>
        <dbReference type="ChEBI" id="CHEBI:18408"/>
        <dbReference type="ChEBI" id="CHEBI:58115"/>
        <dbReference type="ChEBI" id="CHEBI:60487"/>
        <dbReference type="EC" id="2.7.8.26"/>
    </reaction>
</comment>
<comment type="caution">
    <text evidence="20">The sequence shown here is derived from an EMBL/GenBank/DDBJ whole genome shotgun (WGS) entry which is preliminary data.</text>
</comment>
<evidence type="ECO:0000256" key="4">
    <source>
        <dbReference type="ARBA" id="ARBA00010561"/>
    </source>
</evidence>
<evidence type="ECO:0000256" key="11">
    <source>
        <dbReference type="ARBA" id="ARBA00022842"/>
    </source>
</evidence>
<comment type="pathway">
    <text evidence="3 19">Cofactor biosynthesis; adenosylcobalamin biosynthesis; adenosylcobalamin from cob(II)yrinate a,c-diamide: step 7/7.</text>
</comment>
<evidence type="ECO:0000256" key="19">
    <source>
        <dbReference type="HAMAP-Rule" id="MF_00719"/>
    </source>
</evidence>
<comment type="function">
    <text evidence="14 19">Joins adenosylcobinamide-GDP and alpha-ribazole to generate adenosylcobalamin (Ado-cobalamin). Also synthesizes adenosylcobalamin 5'-phosphate from adenosylcobinamide-GDP and alpha-ribazole 5'-phosphate.</text>
</comment>
<evidence type="ECO:0000256" key="18">
    <source>
        <dbReference type="ARBA" id="ARBA00049504"/>
    </source>
</evidence>
<comment type="subcellular location">
    <subcellularLocation>
        <location evidence="2 19">Cell membrane</location>
        <topology evidence="2 19">Multi-pass membrane protein</topology>
    </subcellularLocation>
</comment>
<dbReference type="GO" id="GO:0009236">
    <property type="term" value="P:cobalamin biosynthetic process"/>
    <property type="evidence" value="ECO:0007669"/>
    <property type="project" value="UniProtKB-UniRule"/>
</dbReference>
<keyword evidence="12 19" id="KW-1133">Transmembrane helix</keyword>
<accession>A0A371QYX1</accession>
<feature type="transmembrane region" description="Helical" evidence="19">
    <location>
        <begin position="95"/>
        <end position="113"/>
    </location>
</feature>
<evidence type="ECO:0000256" key="17">
    <source>
        <dbReference type="ARBA" id="ARBA00048623"/>
    </source>
</evidence>
<keyword evidence="10 19" id="KW-0812">Transmembrane</keyword>
<evidence type="ECO:0000256" key="10">
    <source>
        <dbReference type="ARBA" id="ARBA00022692"/>
    </source>
</evidence>
<evidence type="ECO:0000256" key="6">
    <source>
        <dbReference type="ARBA" id="ARBA00015850"/>
    </source>
</evidence>
<dbReference type="EMBL" id="NMUE01000017">
    <property type="protein sequence ID" value="RFA95969.1"/>
    <property type="molecule type" value="Genomic_DNA"/>
</dbReference>
<evidence type="ECO:0000256" key="12">
    <source>
        <dbReference type="ARBA" id="ARBA00022989"/>
    </source>
</evidence>
<feature type="transmembrane region" description="Helical" evidence="19">
    <location>
        <begin position="156"/>
        <end position="179"/>
    </location>
</feature>